<dbReference type="AlphaFoldDB" id="A0A3A5H5V4"/>
<comment type="caution">
    <text evidence="6">The sequence shown here is derived from an EMBL/GenBank/DDBJ whole genome shotgun (WGS) entry which is preliminary data.</text>
</comment>
<feature type="domain" description="Glycosyl hydrolase family 32 N-terminal" evidence="4">
    <location>
        <begin position="55"/>
        <end position="353"/>
    </location>
</feature>
<gene>
    <name evidence="6" type="ORF">D4739_06580</name>
</gene>
<dbReference type="OrthoDB" id="9776657at2"/>
<dbReference type="GO" id="GO:0005737">
    <property type="term" value="C:cytoplasm"/>
    <property type="evidence" value="ECO:0007669"/>
    <property type="project" value="TreeGrafter"/>
</dbReference>
<dbReference type="PANTHER" id="PTHR42800">
    <property type="entry name" value="EXOINULINASE INUD (AFU_ORTHOLOGUE AFUA_5G00480)"/>
    <property type="match status" value="1"/>
</dbReference>
<feature type="domain" description="Glycosyl hydrolase family 32 C-terminal" evidence="5">
    <location>
        <begin position="373"/>
        <end position="514"/>
    </location>
</feature>
<accession>A0A3A5H5V4</accession>
<evidence type="ECO:0000313" key="7">
    <source>
        <dbReference type="Proteomes" id="UP000276542"/>
    </source>
</evidence>
<dbReference type="Gene3D" id="2.60.120.560">
    <property type="entry name" value="Exo-inulinase, domain 1"/>
    <property type="match status" value="1"/>
</dbReference>
<dbReference type="InterPro" id="IPR013148">
    <property type="entry name" value="Glyco_hydro_32_N"/>
</dbReference>
<protein>
    <submittedName>
        <fullName evidence="6">Glycoside hydrolase family 32 protein</fullName>
    </submittedName>
</protein>
<dbReference type="GO" id="GO:0005987">
    <property type="term" value="P:sucrose catabolic process"/>
    <property type="evidence" value="ECO:0007669"/>
    <property type="project" value="TreeGrafter"/>
</dbReference>
<dbReference type="Proteomes" id="UP000276542">
    <property type="component" value="Unassembled WGS sequence"/>
</dbReference>
<dbReference type="SUPFAM" id="SSF49899">
    <property type="entry name" value="Concanavalin A-like lectins/glucanases"/>
    <property type="match status" value="1"/>
</dbReference>
<comment type="similarity">
    <text evidence="1">Belongs to the glycosyl hydrolase 32 family.</text>
</comment>
<dbReference type="PANTHER" id="PTHR42800:SF1">
    <property type="entry name" value="EXOINULINASE INUD (AFU_ORTHOLOGUE AFUA_5G00480)"/>
    <property type="match status" value="1"/>
</dbReference>
<evidence type="ECO:0000259" key="5">
    <source>
        <dbReference type="Pfam" id="PF08244"/>
    </source>
</evidence>
<reference evidence="7" key="1">
    <citation type="submission" date="2018-09" db="EMBL/GenBank/DDBJ databases">
        <authorList>
            <person name="Zhu H."/>
        </authorList>
    </citation>
    <scope>NUCLEOTIDE SEQUENCE [LARGE SCALE GENOMIC DNA]</scope>
    <source>
        <strain evidence="7">K1W22B-1</strain>
    </source>
</reference>
<dbReference type="InterPro" id="IPR001362">
    <property type="entry name" value="Glyco_hydro_32"/>
</dbReference>
<organism evidence="6 7">
    <name type="scientific">Nocardioides cavernaquae</name>
    <dbReference type="NCBI Taxonomy" id="2321396"/>
    <lineage>
        <taxon>Bacteria</taxon>
        <taxon>Bacillati</taxon>
        <taxon>Actinomycetota</taxon>
        <taxon>Actinomycetes</taxon>
        <taxon>Propionibacteriales</taxon>
        <taxon>Nocardioidaceae</taxon>
        <taxon>Nocardioides</taxon>
    </lineage>
</organism>
<proteinExistence type="inferred from homology"/>
<evidence type="ECO:0000256" key="2">
    <source>
        <dbReference type="ARBA" id="ARBA00022801"/>
    </source>
</evidence>
<dbReference type="SUPFAM" id="SSF75005">
    <property type="entry name" value="Arabinanase/levansucrase/invertase"/>
    <property type="match status" value="1"/>
</dbReference>
<name>A0A3A5H5V4_9ACTN</name>
<keyword evidence="2 6" id="KW-0378">Hydrolase</keyword>
<sequence>MASIRARIVRRTRTFFLIALGVVAASYSLVVTDVGGTRLSTQATAPLDSQRSVYHLTPPVGWLSDPQRPIHVGGQDQLYYLHSAVDNGPGGWRRATTTDNVVFDDHGYSLPLSTRFPVWTGSSVVDTANTAGFGAGAVVALATQPTDGDPYQQEQYLWYSTDDGVTFTKYGAPVITNQDSTNWFRDPKIEWNAATSSWIAVIGEHQQASFWTSPDLKNWTYKSDFAYTSPNIGGFECPDLFRIKADDNSWHWVLGASMQGDYTGKPDTYAYWTGTWNGTSFVPDETDPQWLDWGWDWYAGVSWPDASAPDTRRHAIAWMNNWNYAPHPIKTDVSDGYNGQMSVVRDLTMKARSGGVYSLLSEPTPGLDDHVARTWTLPTKTVNGQLPLEYHGAAYEISADLSWSTADNLGIAVGVSADKDHKTNVGYFGGNLYVDRGPSDYTQHAFGALKQSEAPVGTRTSISVRILVDRSSVEVFTDDGLTAISNQVMFDPNDTGVMLYSSGGSTEFSNITIREFEDVTTASNPSAAYAGFESTGYPSGWTTSGTAFGSGPSAGALSGQQPVTGFEGSKLANSFHGGDSTTGTLTSPSFTVDEDYLNVLVGGGRNPAPSSLFTGFESSGLGAGWTTTGDLSGLTPVTASLPNQVGSKVLDTYDGSDSHTGAVRSPEFTITRDYIDFLLAGGDNPYAATRPTAVNLVVDNVVLRSATGNDNSTLDPVSWDVHELIGRKAHLEIVDHATGSWGHLMVDQILFSDVPAATVGEADDRTTVELVVGGDVVRSTTGQDSEHLAWTAWDVRDLVGQSAQLRVVDNGTGSWGHVTVDEVSFDDRPAT</sequence>
<keyword evidence="7" id="KW-1185">Reference proteome</keyword>
<dbReference type="RefSeq" id="WP_120059821.1">
    <property type="nucleotide sequence ID" value="NZ_QYRP01000002.1"/>
</dbReference>
<dbReference type="Gene3D" id="2.115.10.20">
    <property type="entry name" value="Glycosyl hydrolase domain, family 43"/>
    <property type="match status" value="1"/>
</dbReference>
<keyword evidence="3" id="KW-0326">Glycosidase</keyword>
<dbReference type="InterPro" id="IPR013189">
    <property type="entry name" value="Glyco_hydro_32_C"/>
</dbReference>
<evidence type="ECO:0000313" key="6">
    <source>
        <dbReference type="EMBL" id="RJS45922.1"/>
    </source>
</evidence>
<dbReference type="EMBL" id="QYRP01000002">
    <property type="protein sequence ID" value="RJS45922.1"/>
    <property type="molecule type" value="Genomic_DNA"/>
</dbReference>
<evidence type="ECO:0000256" key="3">
    <source>
        <dbReference type="ARBA" id="ARBA00023295"/>
    </source>
</evidence>
<dbReference type="GO" id="GO:0004575">
    <property type="term" value="F:sucrose alpha-glucosidase activity"/>
    <property type="evidence" value="ECO:0007669"/>
    <property type="project" value="TreeGrafter"/>
</dbReference>
<dbReference type="Pfam" id="PF08244">
    <property type="entry name" value="Glyco_hydro_32C"/>
    <property type="match status" value="1"/>
</dbReference>
<dbReference type="Pfam" id="PF00251">
    <property type="entry name" value="Glyco_hydro_32N"/>
    <property type="match status" value="1"/>
</dbReference>
<dbReference type="SMART" id="SM00640">
    <property type="entry name" value="Glyco_32"/>
    <property type="match status" value="1"/>
</dbReference>
<dbReference type="InterPro" id="IPR023296">
    <property type="entry name" value="Glyco_hydro_beta-prop_sf"/>
</dbReference>
<evidence type="ECO:0000259" key="4">
    <source>
        <dbReference type="Pfam" id="PF00251"/>
    </source>
</evidence>
<evidence type="ECO:0000256" key="1">
    <source>
        <dbReference type="ARBA" id="ARBA00009902"/>
    </source>
</evidence>
<dbReference type="InterPro" id="IPR013320">
    <property type="entry name" value="ConA-like_dom_sf"/>
</dbReference>
<dbReference type="CDD" id="cd18622">
    <property type="entry name" value="GH32_Inu-like"/>
    <property type="match status" value="1"/>
</dbReference>